<name>A0A166FV37_9AGAM</name>
<sequence>MSARGMQVTGVGDLAKINVKAGDEGGELDPRSRAMCTRDWVRTFNNAKCLRPDNTNGAPVTVKGCTGGTDQEWKEVGAIGDTERDGAAWCTMSARGMQVTGVGDLAKINVKAGDEGGELDPHGSNSTGNPVGGLVVGNTFSENLQYAE</sequence>
<organism evidence="2 3">
    <name type="scientific">Athelia psychrophila</name>
    <dbReference type="NCBI Taxonomy" id="1759441"/>
    <lineage>
        <taxon>Eukaryota</taxon>
        <taxon>Fungi</taxon>
        <taxon>Dikarya</taxon>
        <taxon>Basidiomycota</taxon>
        <taxon>Agaricomycotina</taxon>
        <taxon>Agaricomycetes</taxon>
        <taxon>Agaricomycetidae</taxon>
        <taxon>Atheliales</taxon>
        <taxon>Atheliaceae</taxon>
        <taxon>Athelia</taxon>
    </lineage>
</organism>
<proteinExistence type="predicted"/>
<reference evidence="2 3" key="1">
    <citation type="journal article" date="2016" name="Mol. Biol. Evol.">
        <title>Comparative Genomics of Early-Diverging Mushroom-Forming Fungi Provides Insights into the Origins of Lignocellulose Decay Capabilities.</title>
        <authorList>
            <person name="Nagy L.G."/>
            <person name="Riley R."/>
            <person name="Tritt A."/>
            <person name="Adam C."/>
            <person name="Daum C."/>
            <person name="Floudas D."/>
            <person name="Sun H."/>
            <person name="Yadav J.S."/>
            <person name="Pangilinan J."/>
            <person name="Larsson K.H."/>
            <person name="Matsuura K."/>
            <person name="Barry K."/>
            <person name="Labutti K."/>
            <person name="Kuo R."/>
            <person name="Ohm R.A."/>
            <person name="Bhattacharya S.S."/>
            <person name="Shirouzu T."/>
            <person name="Yoshinaga Y."/>
            <person name="Martin F.M."/>
            <person name="Grigoriev I.V."/>
            <person name="Hibbett D.S."/>
        </authorList>
    </citation>
    <scope>NUCLEOTIDE SEQUENCE [LARGE SCALE GENOMIC DNA]</scope>
    <source>
        <strain evidence="2 3">CBS 109695</strain>
    </source>
</reference>
<dbReference type="OrthoDB" id="3316625at2759"/>
<dbReference type="STRING" id="436010.A0A166FV37"/>
<dbReference type="Proteomes" id="UP000076532">
    <property type="component" value="Unassembled WGS sequence"/>
</dbReference>
<accession>A0A166FV37</accession>
<evidence type="ECO:0000256" key="1">
    <source>
        <dbReference type="SAM" id="MobiDB-lite"/>
    </source>
</evidence>
<protein>
    <recommendedName>
        <fullName evidence="4">Ricin B lectin domain-containing protein</fullName>
    </recommendedName>
</protein>
<dbReference type="AlphaFoldDB" id="A0A166FV37"/>
<evidence type="ECO:0000313" key="2">
    <source>
        <dbReference type="EMBL" id="KZP17195.1"/>
    </source>
</evidence>
<evidence type="ECO:0008006" key="4">
    <source>
        <dbReference type="Google" id="ProtNLM"/>
    </source>
</evidence>
<gene>
    <name evidence="2" type="ORF">FIBSPDRAFT_957374</name>
</gene>
<dbReference type="EMBL" id="KV417585">
    <property type="protein sequence ID" value="KZP17195.1"/>
    <property type="molecule type" value="Genomic_DNA"/>
</dbReference>
<evidence type="ECO:0000313" key="3">
    <source>
        <dbReference type="Proteomes" id="UP000076532"/>
    </source>
</evidence>
<feature type="region of interest" description="Disordered" evidence="1">
    <location>
        <begin position="113"/>
        <end position="133"/>
    </location>
</feature>
<keyword evidence="3" id="KW-1185">Reference proteome</keyword>